<dbReference type="Proteomes" id="UP000324800">
    <property type="component" value="Unassembled WGS sequence"/>
</dbReference>
<proteinExistence type="predicted"/>
<feature type="compositionally biased region" description="Basic and acidic residues" evidence="1">
    <location>
        <begin position="189"/>
        <end position="206"/>
    </location>
</feature>
<feature type="compositionally biased region" description="Acidic residues" evidence="1">
    <location>
        <begin position="278"/>
        <end position="298"/>
    </location>
</feature>
<feature type="region of interest" description="Disordered" evidence="1">
    <location>
        <begin position="25"/>
        <end position="66"/>
    </location>
</feature>
<evidence type="ECO:0000313" key="2">
    <source>
        <dbReference type="EMBL" id="KAA6367997.1"/>
    </source>
</evidence>
<evidence type="ECO:0000313" key="3">
    <source>
        <dbReference type="Proteomes" id="UP000324800"/>
    </source>
</evidence>
<accession>A0A5J4UBU8</accession>
<feature type="compositionally biased region" description="Basic and acidic residues" evidence="1">
    <location>
        <begin position="31"/>
        <end position="41"/>
    </location>
</feature>
<feature type="compositionally biased region" description="Basic and acidic residues" evidence="1">
    <location>
        <begin position="224"/>
        <end position="235"/>
    </location>
</feature>
<feature type="compositionally biased region" description="Basic residues" evidence="1">
    <location>
        <begin position="42"/>
        <end position="60"/>
    </location>
</feature>
<protein>
    <submittedName>
        <fullName evidence="2">Uncharacterized protein</fullName>
    </submittedName>
</protein>
<comment type="caution">
    <text evidence="2">The sequence shown here is derived from an EMBL/GenBank/DDBJ whole genome shotgun (WGS) entry which is preliminary data.</text>
</comment>
<dbReference type="AlphaFoldDB" id="A0A5J4UBU8"/>
<name>A0A5J4UBU8_9EUKA</name>
<organism evidence="2 3">
    <name type="scientific">Streblomastix strix</name>
    <dbReference type="NCBI Taxonomy" id="222440"/>
    <lineage>
        <taxon>Eukaryota</taxon>
        <taxon>Metamonada</taxon>
        <taxon>Preaxostyla</taxon>
        <taxon>Oxymonadida</taxon>
        <taxon>Streblomastigidae</taxon>
        <taxon>Streblomastix</taxon>
    </lineage>
</organism>
<feature type="non-terminal residue" evidence="2">
    <location>
        <position position="298"/>
    </location>
</feature>
<feature type="region of interest" description="Disordered" evidence="1">
    <location>
        <begin position="189"/>
        <end position="298"/>
    </location>
</feature>
<reference evidence="2 3" key="1">
    <citation type="submission" date="2019-03" db="EMBL/GenBank/DDBJ databases">
        <title>Single cell metagenomics reveals metabolic interactions within the superorganism composed of flagellate Streblomastix strix and complex community of Bacteroidetes bacteria on its surface.</title>
        <authorList>
            <person name="Treitli S.C."/>
            <person name="Kolisko M."/>
            <person name="Husnik F."/>
            <person name="Keeling P."/>
            <person name="Hampl V."/>
        </authorList>
    </citation>
    <scope>NUCLEOTIDE SEQUENCE [LARGE SCALE GENOMIC DNA]</scope>
    <source>
        <strain evidence="2">ST1C</strain>
    </source>
</reference>
<sequence length="298" mass="34662">MNWVRMMIGMKEDLCGLFRAQSTIHQKKKREQIGNEAQKRALKERRRNQLKAEKKARKQKEKQLKDKQKGKKIVFFENDVLMDEFGDLGQEQDIQDPSLIVSSDSSSISSFSSHSSLSTHSLLSQEANIILPSCPFLSSTVFSYTIKQPCQLCAQTRPIQPPRQISPNALPWVSGASLTELCKVEKYEKKKNERDQKKMNKKEIKDNINNSKNKKKGIQQGKQQDNELNDKKNEINKQQSDWRYSAQIENDKLMNGNNNSEQPELLYKQKRKQYGYVDSDDDYKDDEFIQDDEDEDDD</sequence>
<gene>
    <name evidence="2" type="ORF">EZS28_036477</name>
</gene>
<evidence type="ECO:0000256" key="1">
    <source>
        <dbReference type="SAM" id="MobiDB-lite"/>
    </source>
</evidence>
<dbReference type="EMBL" id="SNRW01017763">
    <property type="protein sequence ID" value="KAA6367997.1"/>
    <property type="molecule type" value="Genomic_DNA"/>
</dbReference>